<dbReference type="Proteomes" id="UP000663828">
    <property type="component" value="Unassembled WGS sequence"/>
</dbReference>
<name>A0A816GKI6_ADIRI</name>
<accession>A0A816GKI6</accession>
<dbReference type="InterPro" id="IPR007484">
    <property type="entry name" value="Peptidase_M28"/>
</dbReference>
<protein>
    <recommendedName>
        <fullName evidence="3">Peptidase M28 domain-containing protein</fullName>
    </recommendedName>
</protein>
<keyword evidence="5" id="KW-1185">Reference proteome</keyword>
<evidence type="ECO:0000256" key="1">
    <source>
        <dbReference type="ARBA" id="ARBA00001947"/>
    </source>
</evidence>
<dbReference type="AlphaFoldDB" id="A0A816GKI6"/>
<dbReference type="Gene3D" id="3.40.630.10">
    <property type="entry name" value="Zn peptidases"/>
    <property type="match status" value="1"/>
</dbReference>
<comment type="similarity">
    <text evidence="2">Belongs to the peptidase M28 family. M28B subfamily.</text>
</comment>
<organism evidence="4 5">
    <name type="scientific">Adineta ricciae</name>
    <name type="common">Rotifer</name>
    <dbReference type="NCBI Taxonomy" id="249248"/>
    <lineage>
        <taxon>Eukaryota</taxon>
        <taxon>Metazoa</taxon>
        <taxon>Spiralia</taxon>
        <taxon>Gnathifera</taxon>
        <taxon>Rotifera</taxon>
        <taxon>Eurotatoria</taxon>
        <taxon>Bdelloidea</taxon>
        <taxon>Adinetida</taxon>
        <taxon>Adinetidae</taxon>
        <taxon>Adineta</taxon>
    </lineage>
</organism>
<evidence type="ECO:0000256" key="2">
    <source>
        <dbReference type="ARBA" id="ARBA00005634"/>
    </source>
</evidence>
<evidence type="ECO:0000313" key="5">
    <source>
        <dbReference type="Proteomes" id="UP000663828"/>
    </source>
</evidence>
<feature type="domain" description="Peptidase M28" evidence="3">
    <location>
        <begin position="165"/>
        <end position="400"/>
    </location>
</feature>
<evidence type="ECO:0000259" key="3">
    <source>
        <dbReference type="Pfam" id="PF04389"/>
    </source>
</evidence>
<sequence length="502" mass="56226">MVPTSLKREPMLVSTISGVEKNYKYDIDFRLIFLSAPAHFSIPIRLTLVPNSGCDEDDWQQAAPYPATDSVVIVIHDQNCSVRQKSNIGQKFNIHGFLLHNTDNTTGLPVVVAASNITYIAMVISYDVGVKLTEAVQDHLSTNPSVRMFMTPGNAIRVNISSQNLCADTLTGNKSQTILVGSHSDSVEDGSGINDNGSGSMATLVLALNMANLLKASTYEKYPYRVRFCWWGAEERNMQGSYHHVEQANLTTIEGNRLTDYLMMLNFDMLASPNYIFGIHQSGGLPDFVPSKAKSGSDKIAQIFRNWFEQENLPWDNTSLGISSDHVPFLVVGIPCGGLFTGADEGKTLEQRNRYDRMLGHGHGGIANTMLDPCYHKICDTIENVNPFAFEIMTKAAAYTIETLARMPDLSRNFHTVIIRGDLPKIKQDDNDQRLRDLPDEDYWIESIIDYNSPDRWNRDCNYDRYKVQHMIANGPYTSSPGYHALFRAFLAAYNSHEDIVL</sequence>
<dbReference type="EMBL" id="CAJNOR010014043">
    <property type="protein sequence ID" value="CAF1676486.1"/>
    <property type="molecule type" value="Genomic_DNA"/>
</dbReference>
<proteinExistence type="inferred from homology"/>
<reference evidence="4" key="1">
    <citation type="submission" date="2021-02" db="EMBL/GenBank/DDBJ databases">
        <authorList>
            <person name="Nowell W R."/>
        </authorList>
    </citation>
    <scope>NUCLEOTIDE SEQUENCE</scope>
</reference>
<dbReference type="InterPro" id="IPR045175">
    <property type="entry name" value="M28_fam"/>
</dbReference>
<dbReference type="GO" id="GO:0006508">
    <property type="term" value="P:proteolysis"/>
    <property type="evidence" value="ECO:0007669"/>
    <property type="project" value="InterPro"/>
</dbReference>
<dbReference type="PANTHER" id="PTHR12147:SF26">
    <property type="entry name" value="PEPTIDASE M28 DOMAIN-CONTAINING PROTEIN"/>
    <property type="match status" value="1"/>
</dbReference>
<evidence type="ECO:0000313" key="4">
    <source>
        <dbReference type="EMBL" id="CAF1676486.1"/>
    </source>
</evidence>
<comment type="caution">
    <text evidence="4">The sequence shown here is derived from an EMBL/GenBank/DDBJ whole genome shotgun (WGS) entry which is preliminary data.</text>
</comment>
<dbReference type="PANTHER" id="PTHR12147">
    <property type="entry name" value="METALLOPEPTIDASE M28 FAMILY MEMBER"/>
    <property type="match status" value="1"/>
</dbReference>
<comment type="cofactor">
    <cofactor evidence="1">
        <name>Zn(2+)</name>
        <dbReference type="ChEBI" id="CHEBI:29105"/>
    </cofactor>
</comment>
<dbReference type="GO" id="GO:0008235">
    <property type="term" value="F:metalloexopeptidase activity"/>
    <property type="evidence" value="ECO:0007669"/>
    <property type="project" value="InterPro"/>
</dbReference>
<dbReference type="Pfam" id="PF04389">
    <property type="entry name" value="Peptidase_M28"/>
    <property type="match status" value="1"/>
</dbReference>
<gene>
    <name evidence="4" type="ORF">XAT740_LOCUS59700</name>
</gene>
<dbReference type="SUPFAM" id="SSF53187">
    <property type="entry name" value="Zn-dependent exopeptidases"/>
    <property type="match status" value="1"/>
</dbReference>
<feature type="non-terminal residue" evidence="4">
    <location>
        <position position="1"/>
    </location>
</feature>